<feature type="compositionally biased region" description="Basic and acidic residues" evidence="2">
    <location>
        <begin position="288"/>
        <end position="304"/>
    </location>
</feature>
<gene>
    <name evidence="3" type="ORF">OCBIM_22027550mg</name>
</gene>
<dbReference type="STRING" id="37653.A0A0L8GV55"/>
<reference evidence="3" key="1">
    <citation type="submission" date="2015-07" db="EMBL/GenBank/DDBJ databases">
        <title>MeaNS - Measles Nucleotide Surveillance Program.</title>
        <authorList>
            <person name="Tran T."/>
            <person name="Druce J."/>
        </authorList>
    </citation>
    <scope>NUCLEOTIDE SEQUENCE</scope>
    <source>
        <strain evidence="3">UCB-OBI-ISO-001</strain>
        <tissue evidence="3">Gonad</tissue>
    </source>
</reference>
<proteinExistence type="inferred from homology"/>
<comment type="similarity">
    <text evidence="1">Belongs to the FAM98 family.</text>
</comment>
<accession>A0A0L8GV55</accession>
<dbReference type="OrthoDB" id="512356at2759"/>
<dbReference type="PANTHER" id="PTHR31353">
    <property type="entry name" value="FAM98"/>
    <property type="match status" value="1"/>
</dbReference>
<dbReference type="AlphaFoldDB" id="A0A0L8GV55"/>
<evidence type="ECO:0000313" key="3">
    <source>
        <dbReference type="EMBL" id="KOF80699.1"/>
    </source>
</evidence>
<evidence type="ECO:0000256" key="1">
    <source>
        <dbReference type="ARBA" id="ARBA00007218"/>
    </source>
</evidence>
<name>A0A0L8GV55_OCTBM</name>
<dbReference type="GO" id="GO:0072669">
    <property type="term" value="C:tRNA-splicing ligase complex"/>
    <property type="evidence" value="ECO:0007669"/>
    <property type="project" value="TreeGrafter"/>
</dbReference>
<protein>
    <recommendedName>
        <fullName evidence="4">Protein FAM98A</fullName>
    </recommendedName>
</protein>
<feature type="region of interest" description="Disordered" evidence="2">
    <location>
        <begin position="288"/>
        <end position="325"/>
    </location>
</feature>
<organism evidence="3">
    <name type="scientific">Octopus bimaculoides</name>
    <name type="common">California two-spotted octopus</name>
    <dbReference type="NCBI Taxonomy" id="37653"/>
    <lineage>
        <taxon>Eukaryota</taxon>
        <taxon>Metazoa</taxon>
        <taxon>Spiralia</taxon>
        <taxon>Lophotrochozoa</taxon>
        <taxon>Mollusca</taxon>
        <taxon>Cephalopoda</taxon>
        <taxon>Coleoidea</taxon>
        <taxon>Octopodiformes</taxon>
        <taxon>Octopoda</taxon>
        <taxon>Incirrata</taxon>
        <taxon>Octopodidae</taxon>
        <taxon>Octopus</taxon>
    </lineage>
</organism>
<evidence type="ECO:0008006" key="4">
    <source>
        <dbReference type="Google" id="ProtNLM"/>
    </source>
</evidence>
<dbReference type="PANTHER" id="PTHR31353:SF1">
    <property type="entry name" value="PROTEIN FAM98B"/>
    <property type="match status" value="1"/>
</dbReference>
<dbReference type="Pfam" id="PF10239">
    <property type="entry name" value="DUF2465"/>
    <property type="match status" value="1"/>
</dbReference>
<dbReference type="EMBL" id="KQ420301">
    <property type="protein sequence ID" value="KOF80699.1"/>
    <property type="molecule type" value="Genomic_DNA"/>
</dbReference>
<sequence length="325" mass="37058">MGVKDDLYNWLKSFILGRKEVVSWLSLELETIAELEEHVNAITNKDDFGSFLLEVSALLRELDCPYQTLISGPVEERLNNRESRLQLLDYLTTELSTSRIIYINKPTPLIVGEKKRKQDDETEVAFLLKTALTALDLHNTPTDVMPEKLFADIESTLKNIIEKYPNSVEKCALTHSLTAEQWAKLEEIIASLNCEYEVRREMLLKRIDVTVQSFMWSKSLTNEILKVYTPKRGKLQSRCPVSIPKLLSSRQSLLNHQKTSSGKAREVTKCEINKVLIGSVPDRGGRAWEHDIPREMPSFKKRAEGGGGRGGRRGGFGKEKKFRKH</sequence>
<dbReference type="InterPro" id="IPR018797">
    <property type="entry name" value="FAM98"/>
</dbReference>
<evidence type="ECO:0000256" key="2">
    <source>
        <dbReference type="SAM" id="MobiDB-lite"/>
    </source>
</evidence>